<comment type="caution">
    <text evidence="4">The sequence shown here is derived from an EMBL/GenBank/DDBJ whole genome shotgun (WGS) entry which is preliminary data.</text>
</comment>
<dbReference type="Proteomes" id="UP000193040">
    <property type="component" value="Unassembled WGS sequence"/>
</dbReference>
<dbReference type="InterPro" id="IPR004378">
    <property type="entry name" value="F420H2_quin_Rdtase"/>
</dbReference>
<evidence type="ECO:0000313" key="5">
    <source>
        <dbReference type="Proteomes" id="UP000193040"/>
    </source>
</evidence>
<evidence type="ECO:0000256" key="2">
    <source>
        <dbReference type="ARBA" id="ARBA00023002"/>
    </source>
</evidence>
<dbReference type="RefSeq" id="WP_033719495.1">
    <property type="nucleotide sequence ID" value="NZ_MZZM01000042.1"/>
</dbReference>
<comment type="similarity">
    <text evidence="1">Belongs to the F420H(2)-dependent quinone reductase family.</text>
</comment>
<proteinExistence type="inferred from homology"/>
<accession>A0A1X0XJC3</accession>
<dbReference type="GO" id="GO:0005886">
    <property type="term" value="C:plasma membrane"/>
    <property type="evidence" value="ECO:0007669"/>
    <property type="project" value="TreeGrafter"/>
</dbReference>
<dbReference type="PANTHER" id="PTHR39428">
    <property type="entry name" value="F420H(2)-DEPENDENT QUINONE REDUCTASE RV1261C"/>
    <property type="match status" value="1"/>
</dbReference>
<gene>
    <name evidence="4" type="ORF">B5M45_29570</name>
</gene>
<dbReference type="AlphaFoldDB" id="A0A1X0XJC3"/>
<evidence type="ECO:0000256" key="1">
    <source>
        <dbReference type="ARBA" id="ARBA00008710"/>
    </source>
</evidence>
<protein>
    <submittedName>
        <fullName evidence="4">Nitroreductase</fullName>
    </submittedName>
</protein>
<comment type="catalytic activity">
    <reaction evidence="3">
        <text>oxidized coenzyme F420-(gamma-L-Glu)(n) + a quinol + H(+) = reduced coenzyme F420-(gamma-L-Glu)(n) + a quinone</text>
        <dbReference type="Rhea" id="RHEA:39663"/>
        <dbReference type="Rhea" id="RHEA-COMP:12939"/>
        <dbReference type="Rhea" id="RHEA-COMP:14378"/>
        <dbReference type="ChEBI" id="CHEBI:15378"/>
        <dbReference type="ChEBI" id="CHEBI:24646"/>
        <dbReference type="ChEBI" id="CHEBI:132124"/>
        <dbReference type="ChEBI" id="CHEBI:133980"/>
        <dbReference type="ChEBI" id="CHEBI:139511"/>
    </reaction>
</comment>
<dbReference type="NCBIfam" id="TIGR00026">
    <property type="entry name" value="hi_GC_TIGR00026"/>
    <property type="match status" value="1"/>
</dbReference>
<dbReference type="InterPro" id="IPR012349">
    <property type="entry name" value="Split_barrel_FMN-bd"/>
</dbReference>
<dbReference type="GO" id="GO:0016491">
    <property type="term" value="F:oxidoreductase activity"/>
    <property type="evidence" value="ECO:0007669"/>
    <property type="project" value="UniProtKB-KW"/>
</dbReference>
<keyword evidence="5" id="KW-1185">Reference proteome</keyword>
<sequence>MSDRLYGIPRVDPTARPGVMRRAIGRFMSTHTGSAIHRRLLAPLDNRLVRLTHGRAHFAKGAIPLVLVRTTGAKSGLSRDVMLTYFTDEDDVIVIASNYGQASHPSWYHNLLKNAQCQVFADGRPDRGGDFIARAAEGEDRNRLYALAERYTSNFSAYAANTDGLRAIPVLRLTPQSS</sequence>
<dbReference type="Pfam" id="PF04075">
    <property type="entry name" value="F420H2_quin_red"/>
    <property type="match status" value="1"/>
</dbReference>
<dbReference type="PANTHER" id="PTHR39428:SF1">
    <property type="entry name" value="F420H(2)-DEPENDENT QUINONE REDUCTASE RV1261C"/>
    <property type="match status" value="1"/>
</dbReference>
<dbReference type="EMBL" id="MZZM01000042">
    <property type="protein sequence ID" value="ORJ52966.1"/>
    <property type="molecule type" value="Genomic_DNA"/>
</dbReference>
<evidence type="ECO:0000256" key="3">
    <source>
        <dbReference type="ARBA" id="ARBA00049106"/>
    </source>
</evidence>
<dbReference type="GO" id="GO:0070967">
    <property type="term" value="F:coenzyme F420 binding"/>
    <property type="evidence" value="ECO:0007669"/>
    <property type="project" value="TreeGrafter"/>
</dbReference>
<organism evidence="4 5">
    <name type="scientific">Mycobacterium simiae</name>
    <name type="common">Mycobacterium habana</name>
    <dbReference type="NCBI Taxonomy" id="1784"/>
    <lineage>
        <taxon>Bacteria</taxon>
        <taxon>Bacillati</taxon>
        <taxon>Actinomycetota</taxon>
        <taxon>Actinomycetes</taxon>
        <taxon>Mycobacteriales</taxon>
        <taxon>Mycobacteriaceae</taxon>
        <taxon>Mycobacterium</taxon>
        <taxon>Mycobacterium simiae complex</taxon>
    </lineage>
</organism>
<reference evidence="4 5" key="1">
    <citation type="submission" date="2017-03" db="EMBL/GenBank/DDBJ databases">
        <title>Genomic insights into Mycobacterium simiae human colonization.</title>
        <authorList>
            <person name="Steffani J.L."/>
            <person name="Brunck M.E."/>
            <person name="Cruz E."/>
            <person name="Montiel R."/>
            <person name="Barona F."/>
        </authorList>
    </citation>
    <scope>NUCLEOTIDE SEQUENCE [LARGE SCALE GENOMIC DNA]</scope>
    <source>
        <strain evidence="4 5">MsiGto</strain>
    </source>
</reference>
<keyword evidence="2" id="KW-0560">Oxidoreductase</keyword>
<dbReference type="Gene3D" id="2.30.110.10">
    <property type="entry name" value="Electron Transport, Fmn-binding Protein, Chain A"/>
    <property type="match status" value="1"/>
</dbReference>
<dbReference type="GeneID" id="66600181"/>
<evidence type="ECO:0000313" key="4">
    <source>
        <dbReference type="EMBL" id="ORJ52966.1"/>
    </source>
</evidence>
<name>A0A1X0XJC3_MYCSI</name>